<organism evidence="2 3">
    <name type="scientific">Actinokineospora soli</name>
    <dbReference type="NCBI Taxonomy" id="1048753"/>
    <lineage>
        <taxon>Bacteria</taxon>
        <taxon>Bacillati</taxon>
        <taxon>Actinomycetota</taxon>
        <taxon>Actinomycetes</taxon>
        <taxon>Pseudonocardiales</taxon>
        <taxon>Pseudonocardiaceae</taxon>
        <taxon>Actinokineospora</taxon>
    </lineage>
</organism>
<dbReference type="PANTHER" id="PTHR46844:SF1">
    <property type="entry name" value="SLR5058 PROTEIN"/>
    <property type="match status" value="1"/>
</dbReference>
<dbReference type="Pfam" id="PF22738">
    <property type="entry name" value="NNH7"/>
    <property type="match status" value="1"/>
</dbReference>
<dbReference type="PANTHER" id="PTHR46844">
    <property type="entry name" value="SLR5058 PROTEIN"/>
    <property type="match status" value="1"/>
</dbReference>
<comment type="caution">
    <text evidence="2">The sequence shown here is derived from an EMBL/GenBank/DDBJ whole genome shotgun (WGS) entry which is preliminary data.</text>
</comment>
<gene>
    <name evidence="2" type="ORF">ACFQV2_30500</name>
</gene>
<dbReference type="InterPro" id="IPR054567">
    <property type="entry name" value="NNH7"/>
</dbReference>
<accession>A0ABW2TUW4</accession>
<dbReference type="Gene3D" id="3.40.50.300">
    <property type="entry name" value="P-loop containing nucleotide triphosphate hydrolases"/>
    <property type="match status" value="1"/>
</dbReference>
<dbReference type="Proteomes" id="UP001596512">
    <property type="component" value="Unassembled WGS sequence"/>
</dbReference>
<reference evidence="3" key="1">
    <citation type="journal article" date="2019" name="Int. J. Syst. Evol. Microbiol.">
        <title>The Global Catalogue of Microorganisms (GCM) 10K type strain sequencing project: providing services to taxonomists for standard genome sequencing and annotation.</title>
        <authorList>
            <consortium name="The Broad Institute Genomics Platform"/>
            <consortium name="The Broad Institute Genome Sequencing Center for Infectious Disease"/>
            <person name="Wu L."/>
            <person name="Ma J."/>
        </authorList>
    </citation>
    <scope>NUCLEOTIDE SEQUENCE [LARGE SCALE GENOMIC DNA]</scope>
    <source>
        <strain evidence="3">JCM 17695</strain>
    </source>
</reference>
<dbReference type="InterPro" id="IPR027417">
    <property type="entry name" value="P-loop_NTPase"/>
</dbReference>
<dbReference type="SUPFAM" id="SSF52540">
    <property type="entry name" value="P-loop containing nucleoside triphosphate hydrolases"/>
    <property type="match status" value="1"/>
</dbReference>
<proteinExistence type="predicted"/>
<dbReference type="EMBL" id="JBHTEY010000004">
    <property type="protein sequence ID" value="MFC7617111.1"/>
    <property type="molecule type" value="Genomic_DNA"/>
</dbReference>
<keyword evidence="3" id="KW-1185">Reference proteome</keyword>
<evidence type="ECO:0000313" key="3">
    <source>
        <dbReference type="Proteomes" id="UP001596512"/>
    </source>
</evidence>
<sequence length="942" mass="103306">MARDPALSFRGALKILGKDEPAWLKPLDRALGGAILATGLINPLPQVWGWVDQKNEATSLLHDAVTWATNRITDTGGLRRHELVVAAHTTIVLTAFFNAARDAIGDLDITDAEKVAIAGHPRAGRSFVKDLYDTPVPTPSAIAGFTAVRADLGRWAGMMANSLRDFLSGLSVGIPNVPPLATSTVAEYRSLYLQLQTEVPEFAIWADNTAHDATHHALDRVEHLLTRGPGMVQRDAQATVAAVNTAELDRPVLDVNTEGYGVGAVMPTIDRIFISPHYKVGDEERTDLEWMLARHFTTADATTHPLVLLGHPGAGKSLLTKVLAARLSRTGYTAVRVPLRSVNANASIPEQIGQALKAQTNGAVTWPRLAAESTDELRVVLLDGLDELLQATGQDRQDYLHNVVEFQRVEALVNRPVAVVVTSRTVAADRVTIPDHCPVVTISDFTDDQVADWILRWNETNAGGPARPLPVAVARSQSEIARQPLLLLMLALYFADPDVELRTDLSTAELYRRLLRTYAEREVAKHGALRPEAREQEITALLRRLAIAALGMFNRGRQSITEAELTADLLALEENPVSGERLLGEFFFVHTAQAVSTSAQRSYEFLHLTFAEYLVANFVVDVLADKTTPTDDDLLFALLSHEPLSIQQPILFFLDERLAGHPELVGKLDALVDKLASRPQSRYFTTYLGVRRHQIKATAAYSANLVLLRTRTGKPIPLSKPPWATCWGEQVSLWEAGLTTIALMSVLDRLRRKGNRIQSGLLGLETRAHAGIQADVLRGDEDSAAQRLMGVLVASGNVELLGPFERMIRNAPDRTITLLEALPVEGWPDPALPPPPKDHYWDGLADRAWALLCTKPGRWQKGWARHLASWAFSVKSGAVPLRLAVAAYRHAEVLDLLADGDHWPSEAAAVMDLARKRHRKRDHGVDEDLSAALEGLVTDLAP</sequence>
<evidence type="ECO:0000313" key="2">
    <source>
        <dbReference type="EMBL" id="MFC7617111.1"/>
    </source>
</evidence>
<protein>
    <submittedName>
        <fullName evidence="2">NACHT domain-containing protein</fullName>
    </submittedName>
</protein>
<feature type="domain" description="NACHT N-terminal Helical" evidence="1">
    <location>
        <begin position="5"/>
        <end position="207"/>
    </location>
</feature>
<evidence type="ECO:0000259" key="1">
    <source>
        <dbReference type="Pfam" id="PF22738"/>
    </source>
</evidence>
<name>A0ABW2TUW4_9PSEU</name>